<evidence type="ECO:0000313" key="3">
    <source>
        <dbReference type="EMBL" id="KAF0920635.1"/>
    </source>
</evidence>
<evidence type="ECO:0000313" key="4">
    <source>
        <dbReference type="Proteomes" id="UP000479710"/>
    </source>
</evidence>
<keyword evidence="1" id="KW-1133">Transmembrane helix</keyword>
<name>A0A6G1E6A4_9ORYZ</name>
<sequence>MGRVGCLCFLFFLSCSLVIGYVSNYPDAISGRAMVGGTTEATPSPEKGFDLTTILLGGVLSAVAYATPFVVHWSTGSNPNAFMVIYTNADIISTGSATFAWLFHSLIQLHGADGRIVGAAAVVIYSIVLVIFCAALVYKFCPNGVVSDKVCHTTVISLLIMTVVLLFVGFFGPVKSEDRFAKIISAIAAVAQVFSSLVPYADLCNCCIGQDQAHGAQVPRIRNKRKLGVYIRSLDACFTLYWAVYCIHHYEHSTFWLANIASAILSWTAAFIYISKALKPVAGDGQAWALRHE</sequence>
<keyword evidence="4" id="KW-1185">Reference proteome</keyword>
<dbReference type="OrthoDB" id="595512at2759"/>
<feature type="transmembrane region" description="Helical" evidence="1">
    <location>
        <begin position="83"/>
        <end position="104"/>
    </location>
</feature>
<proteinExistence type="predicted"/>
<organism evidence="3 4">
    <name type="scientific">Oryza meyeriana var. granulata</name>
    <dbReference type="NCBI Taxonomy" id="110450"/>
    <lineage>
        <taxon>Eukaryota</taxon>
        <taxon>Viridiplantae</taxon>
        <taxon>Streptophyta</taxon>
        <taxon>Embryophyta</taxon>
        <taxon>Tracheophyta</taxon>
        <taxon>Spermatophyta</taxon>
        <taxon>Magnoliopsida</taxon>
        <taxon>Liliopsida</taxon>
        <taxon>Poales</taxon>
        <taxon>Poaceae</taxon>
        <taxon>BOP clade</taxon>
        <taxon>Oryzoideae</taxon>
        <taxon>Oryzeae</taxon>
        <taxon>Oryzinae</taxon>
        <taxon>Oryza</taxon>
        <taxon>Oryza meyeriana</taxon>
    </lineage>
</organism>
<feature type="transmembrane region" description="Helical" evidence="1">
    <location>
        <begin position="51"/>
        <end position="71"/>
    </location>
</feature>
<evidence type="ECO:0000256" key="2">
    <source>
        <dbReference type="SAM" id="SignalP"/>
    </source>
</evidence>
<feature type="transmembrane region" description="Helical" evidence="1">
    <location>
        <begin position="229"/>
        <end position="250"/>
    </location>
</feature>
<feature type="transmembrane region" description="Helical" evidence="1">
    <location>
        <begin position="116"/>
        <end position="138"/>
    </location>
</feature>
<comment type="caution">
    <text evidence="3">The sequence shown here is derived from an EMBL/GenBank/DDBJ whole genome shotgun (WGS) entry which is preliminary data.</text>
</comment>
<accession>A0A6G1E6A4</accession>
<keyword evidence="1" id="KW-0812">Transmembrane</keyword>
<dbReference type="EMBL" id="SPHZ02000005">
    <property type="protein sequence ID" value="KAF0920635.1"/>
    <property type="molecule type" value="Genomic_DNA"/>
</dbReference>
<feature type="transmembrane region" description="Helical" evidence="1">
    <location>
        <begin position="183"/>
        <end position="208"/>
    </location>
</feature>
<evidence type="ECO:0000256" key="1">
    <source>
        <dbReference type="SAM" id="Phobius"/>
    </source>
</evidence>
<dbReference type="Proteomes" id="UP000479710">
    <property type="component" value="Unassembled WGS sequence"/>
</dbReference>
<keyword evidence="2" id="KW-0732">Signal</keyword>
<reference evidence="3 4" key="1">
    <citation type="submission" date="2019-11" db="EMBL/GenBank/DDBJ databases">
        <title>Whole genome sequence of Oryza granulata.</title>
        <authorList>
            <person name="Li W."/>
        </authorList>
    </citation>
    <scope>NUCLEOTIDE SEQUENCE [LARGE SCALE GENOMIC DNA]</scope>
    <source>
        <strain evidence="4">cv. Menghai</strain>
        <tissue evidence="3">Leaf</tissue>
    </source>
</reference>
<keyword evidence="1" id="KW-0472">Membrane</keyword>
<feature type="signal peptide" evidence="2">
    <location>
        <begin position="1"/>
        <end position="20"/>
    </location>
</feature>
<feature type="chain" id="PRO_5026252601" evidence="2">
    <location>
        <begin position="21"/>
        <end position="293"/>
    </location>
</feature>
<feature type="transmembrane region" description="Helical" evidence="1">
    <location>
        <begin position="150"/>
        <end position="171"/>
    </location>
</feature>
<protein>
    <submittedName>
        <fullName evidence="3">Uncharacterized protein</fullName>
    </submittedName>
</protein>
<dbReference type="AlphaFoldDB" id="A0A6G1E6A4"/>
<feature type="transmembrane region" description="Helical" evidence="1">
    <location>
        <begin position="256"/>
        <end position="274"/>
    </location>
</feature>
<dbReference type="PROSITE" id="PS51257">
    <property type="entry name" value="PROKAR_LIPOPROTEIN"/>
    <property type="match status" value="1"/>
</dbReference>
<gene>
    <name evidence="3" type="ORF">E2562_036129</name>
</gene>